<evidence type="ECO:0000313" key="5">
    <source>
        <dbReference type="Proteomes" id="UP001611383"/>
    </source>
</evidence>
<dbReference type="GO" id="GO:0016787">
    <property type="term" value="F:hydrolase activity"/>
    <property type="evidence" value="ECO:0007669"/>
    <property type="project" value="UniProtKB-KW"/>
</dbReference>
<reference evidence="4 5" key="1">
    <citation type="submission" date="2019-08" db="EMBL/GenBank/DDBJ databases">
        <title>Archangium and Cystobacter genomes.</title>
        <authorList>
            <person name="Chen I.-C.K."/>
            <person name="Wielgoss S."/>
        </authorList>
    </citation>
    <scope>NUCLEOTIDE SEQUENCE [LARGE SCALE GENOMIC DNA]</scope>
    <source>
        <strain evidence="4 5">Cbm 6</strain>
    </source>
</reference>
<feature type="domain" description="AB hydrolase-1" evidence="3">
    <location>
        <begin position="72"/>
        <end position="341"/>
    </location>
</feature>
<protein>
    <submittedName>
        <fullName evidence="4">Alpha/beta hydrolase</fullName>
    </submittedName>
</protein>
<name>A0ABY9WHP8_9BACT</name>
<dbReference type="RefSeq" id="WP_395814045.1">
    <property type="nucleotide sequence ID" value="NZ_CP043494.1"/>
</dbReference>
<dbReference type="InterPro" id="IPR000073">
    <property type="entry name" value="AB_hydrolase_1"/>
</dbReference>
<dbReference type="SUPFAM" id="SSF53474">
    <property type="entry name" value="alpha/beta-Hydrolases"/>
    <property type="match status" value="1"/>
</dbReference>
<dbReference type="PANTHER" id="PTHR43798:SF33">
    <property type="entry name" value="HYDROLASE, PUTATIVE (AFU_ORTHOLOGUE AFUA_2G14860)-RELATED"/>
    <property type="match status" value="1"/>
</dbReference>
<dbReference type="Gene3D" id="3.40.50.1820">
    <property type="entry name" value="alpha/beta hydrolase"/>
    <property type="match status" value="1"/>
</dbReference>
<dbReference type="InterPro" id="IPR002410">
    <property type="entry name" value="Peptidase_S33"/>
</dbReference>
<proteinExistence type="inferred from homology"/>
<evidence type="ECO:0000256" key="1">
    <source>
        <dbReference type="ARBA" id="ARBA00010088"/>
    </source>
</evidence>
<dbReference type="InterPro" id="IPR050266">
    <property type="entry name" value="AB_hydrolase_sf"/>
</dbReference>
<dbReference type="EMBL" id="CP043494">
    <property type="protein sequence ID" value="WNG43319.1"/>
    <property type="molecule type" value="Genomic_DNA"/>
</dbReference>
<dbReference type="Pfam" id="PF00561">
    <property type="entry name" value="Abhydrolase_1"/>
    <property type="match status" value="1"/>
</dbReference>
<evidence type="ECO:0000313" key="4">
    <source>
        <dbReference type="EMBL" id="WNG43319.1"/>
    </source>
</evidence>
<organism evidence="4 5">
    <name type="scientific">Archangium minus</name>
    <dbReference type="NCBI Taxonomy" id="83450"/>
    <lineage>
        <taxon>Bacteria</taxon>
        <taxon>Pseudomonadati</taxon>
        <taxon>Myxococcota</taxon>
        <taxon>Myxococcia</taxon>
        <taxon>Myxococcales</taxon>
        <taxon>Cystobacterineae</taxon>
        <taxon>Archangiaceae</taxon>
        <taxon>Archangium</taxon>
    </lineage>
</organism>
<evidence type="ECO:0000259" key="3">
    <source>
        <dbReference type="Pfam" id="PF00561"/>
    </source>
</evidence>
<dbReference type="PANTHER" id="PTHR43798">
    <property type="entry name" value="MONOACYLGLYCEROL LIPASE"/>
    <property type="match status" value="1"/>
</dbReference>
<evidence type="ECO:0000256" key="2">
    <source>
        <dbReference type="ARBA" id="ARBA00022801"/>
    </source>
</evidence>
<accession>A0ABY9WHP8</accession>
<dbReference type="InterPro" id="IPR029058">
    <property type="entry name" value="AB_hydrolase_fold"/>
</dbReference>
<gene>
    <name evidence="4" type="ORF">F0U60_03830</name>
</gene>
<sequence length="367" mass="41360">MERSTRRILAAAGVGLPLVALGARLWSSQGSTPPIRDEWGRLQPEGIASLEQVRLGGVDQWVLIRGRSIHNPLLVYLSGGPGISELPWVRHFNAPLEEHFLVVQWDQRGAAKSYSALKDRDSLTLDQFVSDASELLELLTSRFSQEKVFLVGHSWGSILGVLLAQRRPERLHAYIGTGQQVNFLENDTLSHLRAYELAIRYGDSQALAKLARIGPPPYTGPDMTRRYMTLMSLASRHAHRRSLTPEMLLSVLKAPEYSLRDKVNLFLGLKETFPLVYPQLAGVDLEAQVPRLEVPVWFLLGREDYVTPSEIASRYFEKLEAPSKTLLWFEHSGHSPPFEEPEKFNAILDQQVRSVLMTEARAEALLH</sequence>
<dbReference type="PRINTS" id="PR00793">
    <property type="entry name" value="PROAMNOPTASE"/>
</dbReference>
<dbReference type="Proteomes" id="UP001611383">
    <property type="component" value="Chromosome"/>
</dbReference>
<keyword evidence="5" id="KW-1185">Reference proteome</keyword>
<keyword evidence="2 4" id="KW-0378">Hydrolase</keyword>
<comment type="similarity">
    <text evidence="1">Belongs to the peptidase S33 family.</text>
</comment>